<dbReference type="InterPro" id="IPR036624">
    <property type="entry name" value="Hcp1-lik_sf"/>
</dbReference>
<gene>
    <name evidence="1" type="ORF">HH216_19250</name>
</gene>
<evidence type="ECO:0000313" key="2">
    <source>
        <dbReference type="Proteomes" id="UP000501128"/>
    </source>
</evidence>
<proteinExistence type="predicted"/>
<dbReference type="EMBL" id="CP051677">
    <property type="protein sequence ID" value="QJD80323.1"/>
    <property type="molecule type" value="Genomic_DNA"/>
</dbReference>
<dbReference type="RefSeq" id="WP_169552282.1">
    <property type="nucleotide sequence ID" value="NZ_CP051677.1"/>
</dbReference>
<dbReference type="Proteomes" id="UP000501128">
    <property type="component" value="Chromosome"/>
</dbReference>
<evidence type="ECO:0000313" key="1">
    <source>
        <dbReference type="EMBL" id="QJD80323.1"/>
    </source>
</evidence>
<dbReference type="Gene3D" id="2.30.110.20">
    <property type="entry name" value="Hcp1-like"/>
    <property type="match status" value="1"/>
</dbReference>
<dbReference type="KEGG" id="srho:HH216_19250"/>
<reference evidence="1 2" key="1">
    <citation type="submission" date="2020-04" db="EMBL/GenBank/DDBJ databases">
        <title>Genome sequencing of novel species.</title>
        <authorList>
            <person name="Heo J."/>
            <person name="Kim S.-J."/>
            <person name="Kim J.-S."/>
            <person name="Hong S.-B."/>
            <person name="Kwon S.-W."/>
        </authorList>
    </citation>
    <scope>NUCLEOTIDE SEQUENCE [LARGE SCALE GENOMIC DNA]</scope>
    <source>
        <strain evidence="1 2">CJU-R4</strain>
    </source>
</reference>
<dbReference type="AlphaFoldDB" id="A0A7L5DSS4"/>
<dbReference type="InterPro" id="IPR041408">
    <property type="entry name" value="Hcp_Tssd"/>
</dbReference>
<dbReference type="Pfam" id="PF17642">
    <property type="entry name" value="TssD"/>
    <property type="match status" value="1"/>
</dbReference>
<protein>
    <submittedName>
        <fullName evidence="1">Type VI secretion system tube protein Hcp</fullName>
    </submittedName>
</protein>
<dbReference type="GO" id="GO:0033104">
    <property type="term" value="C:type VI protein secretion system complex"/>
    <property type="evidence" value="ECO:0007669"/>
    <property type="project" value="InterPro"/>
</dbReference>
<organism evidence="1 2">
    <name type="scientific">Spirosoma rhododendri</name>
    <dbReference type="NCBI Taxonomy" id="2728024"/>
    <lineage>
        <taxon>Bacteria</taxon>
        <taxon>Pseudomonadati</taxon>
        <taxon>Bacteroidota</taxon>
        <taxon>Cytophagia</taxon>
        <taxon>Cytophagales</taxon>
        <taxon>Cytophagaceae</taxon>
        <taxon>Spirosoma</taxon>
    </lineage>
</organism>
<name>A0A7L5DSS4_9BACT</name>
<dbReference type="SUPFAM" id="SSF141452">
    <property type="entry name" value="Hcp1-like"/>
    <property type="match status" value="1"/>
</dbReference>
<sequence length="132" mass="14419">MPYSSKIKLGDQEYDILGGDIGFTRSVDVKGRPSSHVMGGQFSFTVEVTDKSTLVEQMVNSQNKPFDKGALEFTDAGDDGVTRKIAFENAYIVNYSESFSAAGSAYTCSLTLSAEKITIQTAVLDQRWPKKS</sequence>
<accession>A0A7L5DSS4</accession>
<keyword evidence="2" id="KW-1185">Reference proteome</keyword>